<dbReference type="InterPro" id="IPR047731">
    <property type="entry name" value="Zinc_ribbon_put"/>
</dbReference>
<evidence type="ECO:0000259" key="2">
    <source>
        <dbReference type="Pfam" id="PF21957"/>
    </source>
</evidence>
<feature type="domain" description="DUF6371" evidence="1">
    <location>
        <begin position="106"/>
        <end position="255"/>
    </location>
</feature>
<keyword evidence="4" id="KW-1185">Reference proteome</keyword>
<evidence type="ECO:0000259" key="1">
    <source>
        <dbReference type="Pfam" id="PF19898"/>
    </source>
</evidence>
<evidence type="ECO:0008006" key="5">
    <source>
        <dbReference type="Google" id="ProtNLM"/>
    </source>
</evidence>
<evidence type="ECO:0000313" key="4">
    <source>
        <dbReference type="Proteomes" id="UP000252733"/>
    </source>
</evidence>
<dbReference type="RefSeq" id="WP_114436546.1">
    <property type="nucleotide sequence ID" value="NZ_QPIZ01000004.1"/>
</dbReference>
<dbReference type="InterPro" id="IPR045951">
    <property type="entry name" value="DUF6371"/>
</dbReference>
<gene>
    <name evidence="3" type="ORF">DFO77_104122</name>
</gene>
<organism evidence="3 4">
    <name type="scientific">Marinilabilia salmonicolor</name>
    <dbReference type="NCBI Taxonomy" id="989"/>
    <lineage>
        <taxon>Bacteria</taxon>
        <taxon>Pseudomonadati</taxon>
        <taxon>Bacteroidota</taxon>
        <taxon>Bacteroidia</taxon>
        <taxon>Marinilabiliales</taxon>
        <taxon>Marinilabiliaceae</taxon>
        <taxon>Marinilabilia</taxon>
    </lineage>
</organism>
<sequence>MIEYTISLDKSTRKFLCPACQKKRFVRYYDSEKRQYLPENVGRCDREVKCGYHYSAGDYFKDQYKVGKDIYHKSVLTKPSNAGRPIETSFISCETFRKSLIHYDKNHFISFLSLLFDKEKVAFLIDQFKIGTSKHWPGATVFWQLDNNGKIRTGKIMLYDPRTGKRVKRDVAFIQWAHKILKLKDYNLEQCLFGLHQLPDAGTKPVAIVESEKTAVLMTGFYPGYCWMATGGLSNLSYSKMKILAGRKIFLYPDLGGWDKWQEKAGDLISKGMDVQVSTILEKHCSAKDRESGFDIADYFIKEKLFPTKVKLVQSYEDKILARLIKQNPVLKTLLDRLSLVKVNTKEAFVI</sequence>
<reference evidence="3 4" key="1">
    <citation type="submission" date="2018-07" db="EMBL/GenBank/DDBJ databases">
        <title>Freshwater and sediment microbial communities from various areas in North America, analyzing microbe dynamics in response to fracking.</title>
        <authorList>
            <person name="Lamendella R."/>
        </authorList>
    </citation>
    <scope>NUCLEOTIDE SEQUENCE [LARGE SCALE GENOMIC DNA]</scope>
    <source>
        <strain evidence="3 4">160A</strain>
    </source>
</reference>
<dbReference type="Pfam" id="PF19898">
    <property type="entry name" value="DUF6371"/>
    <property type="match status" value="1"/>
</dbReference>
<dbReference type="Proteomes" id="UP000252733">
    <property type="component" value="Unassembled WGS sequence"/>
</dbReference>
<protein>
    <recommendedName>
        <fullName evidence="5">Toprim domain-containing protein</fullName>
    </recommendedName>
</protein>
<dbReference type="AlphaFoldDB" id="A0A368VFD5"/>
<accession>A0A368VFD5</accession>
<proteinExistence type="predicted"/>
<comment type="caution">
    <text evidence="3">The sequence shown here is derived from an EMBL/GenBank/DDBJ whole genome shotgun (WGS) entry which is preliminary data.</text>
</comment>
<evidence type="ECO:0000313" key="3">
    <source>
        <dbReference type="EMBL" id="RCW38364.1"/>
    </source>
</evidence>
<feature type="domain" description="Zinc beta-ribbon finger putative" evidence="2">
    <location>
        <begin position="4"/>
        <end position="63"/>
    </location>
</feature>
<name>A0A368VFD5_9BACT</name>
<dbReference type="EMBL" id="QPIZ01000004">
    <property type="protein sequence ID" value="RCW38364.1"/>
    <property type="molecule type" value="Genomic_DNA"/>
</dbReference>
<dbReference type="NCBIfam" id="NF040506">
    <property type="entry name" value="PG0870_Nterm"/>
    <property type="match status" value="1"/>
</dbReference>
<dbReference type="Pfam" id="PF21957">
    <property type="entry name" value="Zn_ribbon_16"/>
    <property type="match status" value="1"/>
</dbReference>